<dbReference type="InterPro" id="IPR036457">
    <property type="entry name" value="PPM-type-like_dom_sf"/>
</dbReference>
<feature type="domain" description="PPM-type phosphatase" evidence="9">
    <location>
        <begin position="1"/>
        <end position="350"/>
    </location>
</feature>
<dbReference type="InterPro" id="IPR001932">
    <property type="entry name" value="PPM-type_phosphatase-like_dom"/>
</dbReference>
<evidence type="ECO:0000313" key="10">
    <source>
        <dbReference type="Proteomes" id="UP000887565"/>
    </source>
</evidence>
<keyword evidence="8" id="KW-0464">Manganese</keyword>
<dbReference type="PANTHER" id="PTHR13832:SF803">
    <property type="entry name" value="PROTEIN PHOSPHATASE 1G"/>
    <property type="match status" value="1"/>
</dbReference>
<evidence type="ECO:0000256" key="6">
    <source>
        <dbReference type="ARBA" id="ARBA00022842"/>
    </source>
</evidence>
<dbReference type="SMART" id="SM00332">
    <property type="entry name" value="PP2Cc"/>
    <property type="match status" value="1"/>
</dbReference>
<dbReference type="PROSITE" id="PS51746">
    <property type="entry name" value="PPM_2"/>
    <property type="match status" value="1"/>
</dbReference>
<dbReference type="PANTHER" id="PTHR13832">
    <property type="entry name" value="PROTEIN PHOSPHATASE 2C"/>
    <property type="match status" value="1"/>
</dbReference>
<keyword evidence="4" id="KW-0479">Metal-binding</keyword>
<name>A0A915IQD9_ROMCU</name>
<dbReference type="Proteomes" id="UP000887565">
    <property type="component" value="Unplaced"/>
</dbReference>
<comment type="cofactor">
    <cofactor evidence="1">
        <name>Mn(2+)</name>
        <dbReference type="ChEBI" id="CHEBI:29035"/>
    </cofactor>
</comment>
<evidence type="ECO:0000256" key="5">
    <source>
        <dbReference type="ARBA" id="ARBA00022801"/>
    </source>
</evidence>
<dbReference type="GO" id="GO:0046872">
    <property type="term" value="F:metal ion binding"/>
    <property type="evidence" value="ECO:0007669"/>
    <property type="project" value="UniProtKB-KW"/>
</dbReference>
<sequence>PEVSKFASRNLPAHVKNSRRLFPNSSSSGNNTKNIEQSLVDAFLSFDLSLIKVENLPELRRLRQEYRGPPVSSKFTKNKLEANCCSVDAGSSKTPIFEITTTAKSVKNSSLHHNLHNLKAKICHIEEEICRNSTSMQNQLHSAEIWDENLQLTTTTTTKKRSSIVFDILQPGVDSGSTACVLVVDHASQTLYVANVGDSRCVLCRSNGSAFDLSQDHKPDDPSERRRIERAGGWLGFENRVNGILNLSRCFGDHGAKNSSLSSECQIVSAYPDVKVEKLRPDDRFVILACDGIWNSLSSQELVDLVSQRLSKGRTPVQVCEEVCDICLSDVANGSDDTGCDNMTIIIIKFVG</sequence>
<dbReference type="WBParaSite" id="nRc.2.0.1.t15634-RA">
    <property type="protein sequence ID" value="nRc.2.0.1.t15634-RA"/>
    <property type="gene ID" value="nRc.2.0.1.g15634"/>
</dbReference>
<evidence type="ECO:0000256" key="2">
    <source>
        <dbReference type="ARBA" id="ARBA00006702"/>
    </source>
</evidence>
<dbReference type="AlphaFoldDB" id="A0A915IQD9"/>
<evidence type="ECO:0000259" key="9">
    <source>
        <dbReference type="PROSITE" id="PS51746"/>
    </source>
</evidence>
<proteinExistence type="inferred from homology"/>
<dbReference type="Pfam" id="PF00481">
    <property type="entry name" value="PP2C"/>
    <property type="match status" value="1"/>
</dbReference>
<protein>
    <recommendedName>
        <fullName evidence="3">protein-serine/threonine phosphatase</fullName>
        <ecNumber evidence="3">3.1.3.16</ecNumber>
    </recommendedName>
</protein>
<evidence type="ECO:0000256" key="4">
    <source>
        <dbReference type="ARBA" id="ARBA00022723"/>
    </source>
</evidence>
<accession>A0A915IQD9</accession>
<evidence type="ECO:0000313" key="11">
    <source>
        <dbReference type="WBParaSite" id="nRc.2.0.1.t15634-RA"/>
    </source>
</evidence>
<organism evidence="10 11">
    <name type="scientific">Romanomermis culicivorax</name>
    <name type="common">Nematode worm</name>
    <dbReference type="NCBI Taxonomy" id="13658"/>
    <lineage>
        <taxon>Eukaryota</taxon>
        <taxon>Metazoa</taxon>
        <taxon>Ecdysozoa</taxon>
        <taxon>Nematoda</taxon>
        <taxon>Enoplea</taxon>
        <taxon>Dorylaimia</taxon>
        <taxon>Mermithida</taxon>
        <taxon>Mermithoidea</taxon>
        <taxon>Mermithidae</taxon>
        <taxon>Romanomermis</taxon>
    </lineage>
</organism>
<evidence type="ECO:0000256" key="8">
    <source>
        <dbReference type="ARBA" id="ARBA00023211"/>
    </source>
</evidence>
<evidence type="ECO:0000256" key="1">
    <source>
        <dbReference type="ARBA" id="ARBA00001936"/>
    </source>
</evidence>
<reference evidence="11" key="1">
    <citation type="submission" date="2022-11" db="UniProtKB">
        <authorList>
            <consortium name="WormBaseParasite"/>
        </authorList>
    </citation>
    <scope>IDENTIFICATION</scope>
</reference>
<keyword evidence="5" id="KW-0378">Hydrolase</keyword>
<dbReference type="EC" id="3.1.3.16" evidence="3"/>
<dbReference type="GO" id="GO:0004722">
    <property type="term" value="F:protein serine/threonine phosphatase activity"/>
    <property type="evidence" value="ECO:0007669"/>
    <property type="project" value="UniProtKB-EC"/>
</dbReference>
<dbReference type="CDD" id="cd00143">
    <property type="entry name" value="PP2Cc"/>
    <property type="match status" value="1"/>
</dbReference>
<keyword evidence="7" id="KW-0904">Protein phosphatase</keyword>
<dbReference type="Gene3D" id="3.60.40.10">
    <property type="entry name" value="PPM-type phosphatase domain"/>
    <property type="match status" value="1"/>
</dbReference>
<keyword evidence="10" id="KW-1185">Reference proteome</keyword>
<comment type="similarity">
    <text evidence="2">Belongs to the PP2C family.</text>
</comment>
<dbReference type="SUPFAM" id="SSF81606">
    <property type="entry name" value="PP2C-like"/>
    <property type="match status" value="1"/>
</dbReference>
<dbReference type="InterPro" id="IPR015655">
    <property type="entry name" value="PP2C"/>
</dbReference>
<evidence type="ECO:0000256" key="7">
    <source>
        <dbReference type="ARBA" id="ARBA00022912"/>
    </source>
</evidence>
<keyword evidence="6" id="KW-0460">Magnesium</keyword>
<evidence type="ECO:0000256" key="3">
    <source>
        <dbReference type="ARBA" id="ARBA00013081"/>
    </source>
</evidence>